<name>A0A3D3R171_9PLAN</name>
<dbReference type="Proteomes" id="UP000263642">
    <property type="component" value="Unassembled WGS sequence"/>
</dbReference>
<evidence type="ECO:0000313" key="2">
    <source>
        <dbReference type="Proteomes" id="UP000263642"/>
    </source>
</evidence>
<evidence type="ECO:0008006" key="3">
    <source>
        <dbReference type="Google" id="ProtNLM"/>
    </source>
</evidence>
<reference evidence="1 2" key="1">
    <citation type="journal article" date="2018" name="Nat. Biotechnol.">
        <title>A standardized bacterial taxonomy based on genome phylogeny substantially revises the tree of life.</title>
        <authorList>
            <person name="Parks D.H."/>
            <person name="Chuvochina M."/>
            <person name="Waite D.W."/>
            <person name="Rinke C."/>
            <person name="Skarshewski A."/>
            <person name="Chaumeil P.A."/>
            <person name="Hugenholtz P."/>
        </authorList>
    </citation>
    <scope>NUCLEOTIDE SEQUENCE [LARGE SCALE GENOMIC DNA]</scope>
    <source>
        <strain evidence="1">UBA9375</strain>
    </source>
</reference>
<dbReference type="AlphaFoldDB" id="A0A3D3R171"/>
<dbReference type="Gene3D" id="3.40.50.2300">
    <property type="match status" value="1"/>
</dbReference>
<feature type="non-terminal residue" evidence="1">
    <location>
        <position position="116"/>
    </location>
</feature>
<dbReference type="EMBL" id="DQAY01000039">
    <property type="protein sequence ID" value="HCO22594.1"/>
    <property type="molecule type" value="Genomic_DNA"/>
</dbReference>
<comment type="caution">
    <text evidence="1">The sequence shown here is derived from an EMBL/GenBank/DDBJ whole genome shotgun (WGS) entry which is preliminary data.</text>
</comment>
<proteinExistence type="predicted"/>
<gene>
    <name evidence="1" type="ORF">DIT97_05845</name>
</gene>
<organism evidence="1 2">
    <name type="scientific">Gimesia maris</name>
    <dbReference type="NCBI Taxonomy" id="122"/>
    <lineage>
        <taxon>Bacteria</taxon>
        <taxon>Pseudomonadati</taxon>
        <taxon>Planctomycetota</taxon>
        <taxon>Planctomycetia</taxon>
        <taxon>Planctomycetales</taxon>
        <taxon>Planctomycetaceae</taxon>
        <taxon>Gimesia</taxon>
    </lineage>
</organism>
<dbReference type="SUPFAM" id="SSF52172">
    <property type="entry name" value="CheY-like"/>
    <property type="match status" value="1"/>
</dbReference>
<protein>
    <recommendedName>
        <fullName evidence="3">Response regulatory domain-containing protein</fullName>
    </recommendedName>
</protein>
<sequence length="116" mass="13163">MRILITDGDKKFREQAQDFLLQRGHDARVAADGLDCADILRNFVPEILVLNCDLLWGGYQGVMALINETPRLSQTQMVLIADEDPLDDYAGLIDPLRLTRLSESFQLRDLLTLMET</sequence>
<dbReference type="InterPro" id="IPR011006">
    <property type="entry name" value="CheY-like_superfamily"/>
</dbReference>
<accession>A0A3D3R171</accession>
<evidence type="ECO:0000313" key="1">
    <source>
        <dbReference type="EMBL" id="HCO22594.1"/>
    </source>
</evidence>